<evidence type="ECO:0000313" key="2">
    <source>
        <dbReference type="Proteomes" id="UP000243719"/>
    </source>
</evidence>
<protein>
    <submittedName>
        <fullName evidence="1">Uncharacterized protein</fullName>
    </submittedName>
</protein>
<accession>A0A1H2PQK3</accession>
<organism evidence="1 2">
    <name type="scientific">Chitinasiproducens palmae</name>
    <dbReference type="NCBI Taxonomy" id="1770053"/>
    <lineage>
        <taxon>Bacteria</taxon>
        <taxon>Pseudomonadati</taxon>
        <taxon>Pseudomonadota</taxon>
        <taxon>Betaproteobacteria</taxon>
        <taxon>Burkholderiales</taxon>
        <taxon>Burkholderiaceae</taxon>
        <taxon>Chitinasiproducens</taxon>
    </lineage>
</organism>
<gene>
    <name evidence="1" type="ORF">SAMN05216551_105296</name>
</gene>
<keyword evidence="2" id="KW-1185">Reference proteome</keyword>
<dbReference type="RefSeq" id="WP_139169643.1">
    <property type="nucleotide sequence ID" value="NZ_FNLO01000005.1"/>
</dbReference>
<dbReference type="OrthoDB" id="9799110at2"/>
<reference evidence="2" key="1">
    <citation type="submission" date="2016-09" db="EMBL/GenBank/DDBJ databases">
        <authorList>
            <person name="Varghese N."/>
            <person name="Submissions S."/>
        </authorList>
    </citation>
    <scope>NUCLEOTIDE SEQUENCE [LARGE SCALE GENOMIC DNA]</scope>
    <source>
        <strain evidence="2">JS23</strain>
    </source>
</reference>
<dbReference type="AlphaFoldDB" id="A0A1H2PQK3"/>
<dbReference type="STRING" id="1770053.SAMN05216551_105296"/>
<proteinExistence type="predicted"/>
<name>A0A1H2PQK3_9BURK</name>
<evidence type="ECO:0000313" key="1">
    <source>
        <dbReference type="EMBL" id="SDV48683.1"/>
    </source>
</evidence>
<sequence length="94" mass="10399">MLTGTFMVLDDDDFIPALRQNDGPVMNRLKPTVSDATLTVDIVVYQGYVCKNRLGPPGALADVFPRSADYETLRATAPFRGLFARHLAQLRTKS</sequence>
<dbReference type="Proteomes" id="UP000243719">
    <property type="component" value="Unassembled WGS sequence"/>
</dbReference>
<dbReference type="EMBL" id="FNLO01000005">
    <property type="protein sequence ID" value="SDV48683.1"/>
    <property type="molecule type" value="Genomic_DNA"/>
</dbReference>